<evidence type="ECO:0000256" key="1">
    <source>
        <dbReference type="ARBA" id="ARBA00009776"/>
    </source>
</evidence>
<evidence type="ECO:0000313" key="13">
    <source>
        <dbReference type="EMBL" id="OYO16133.1"/>
    </source>
</evidence>
<evidence type="ECO:0000256" key="8">
    <source>
        <dbReference type="ARBA" id="ARBA00022840"/>
    </source>
</evidence>
<comment type="similarity">
    <text evidence="1 11">Belongs to the thymidylate kinase family.</text>
</comment>
<evidence type="ECO:0000259" key="12">
    <source>
        <dbReference type="Pfam" id="PF02223"/>
    </source>
</evidence>
<evidence type="ECO:0000256" key="4">
    <source>
        <dbReference type="ARBA" id="ARBA00022679"/>
    </source>
</evidence>
<dbReference type="FunFam" id="3.40.50.300:FF:000225">
    <property type="entry name" value="Thymidylate kinase"/>
    <property type="match status" value="1"/>
</dbReference>
<dbReference type="GO" id="GO:0006235">
    <property type="term" value="P:dTTP biosynthetic process"/>
    <property type="evidence" value="ECO:0007669"/>
    <property type="project" value="UniProtKB-UniRule"/>
</dbReference>
<dbReference type="Gene3D" id="3.40.50.300">
    <property type="entry name" value="P-loop containing nucleotide triphosphate hydrolases"/>
    <property type="match status" value="1"/>
</dbReference>
<evidence type="ECO:0000256" key="2">
    <source>
        <dbReference type="ARBA" id="ARBA00012980"/>
    </source>
</evidence>
<dbReference type="InterPro" id="IPR039430">
    <property type="entry name" value="Thymidylate_kin-like_dom"/>
</dbReference>
<keyword evidence="6 11" id="KW-0547">Nucleotide-binding</keyword>
<evidence type="ECO:0000256" key="11">
    <source>
        <dbReference type="HAMAP-Rule" id="MF_00165"/>
    </source>
</evidence>
<evidence type="ECO:0000256" key="7">
    <source>
        <dbReference type="ARBA" id="ARBA00022777"/>
    </source>
</evidence>
<dbReference type="InterPro" id="IPR027417">
    <property type="entry name" value="P-loop_NTPase"/>
</dbReference>
<comment type="function">
    <text evidence="10 11">Phosphorylation of dTMP to form dTDP in both de novo and salvage pathways of dTTP synthesis.</text>
</comment>
<dbReference type="PANTHER" id="PTHR10344:SF4">
    <property type="entry name" value="UMP-CMP KINASE 2, MITOCHONDRIAL"/>
    <property type="match status" value="1"/>
</dbReference>
<dbReference type="RefSeq" id="WP_094357870.1">
    <property type="nucleotide sequence ID" value="NZ_NMVK01000014.1"/>
</dbReference>
<evidence type="ECO:0000256" key="10">
    <source>
        <dbReference type="ARBA" id="ARBA00057735"/>
    </source>
</evidence>
<evidence type="ECO:0000256" key="5">
    <source>
        <dbReference type="ARBA" id="ARBA00022727"/>
    </source>
</evidence>
<dbReference type="EC" id="2.7.4.9" evidence="2 11"/>
<gene>
    <name evidence="11 13" type="primary">tmk</name>
    <name evidence="13" type="ORF">CGZ94_05300</name>
</gene>
<keyword evidence="14" id="KW-1185">Reference proteome</keyword>
<evidence type="ECO:0000256" key="9">
    <source>
        <dbReference type="ARBA" id="ARBA00048743"/>
    </source>
</evidence>
<keyword evidence="8 11" id="KW-0067">ATP-binding</keyword>
<dbReference type="NCBIfam" id="TIGR00041">
    <property type="entry name" value="DTMP_kinase"/>
    <property type="match status" value="1"/>
</dbReference>
<accession>A0A255GP05</accession>
<feature type="domain" description="Thymidylate kinase-like" evidence="12">
    <location>
        <begin position="5"/>
        <end position="188"/>
    </location>
</feature>
<comment type="caution">
    <text evidence="13">The sequence shown here is derived from an EMBL/GenBank/DDBJ whole genome shotgun (WGS) entry which is preliminary data.</text>
</comment>
<dbReference type="AlphaFoldDB" id="A0A255GP05"/>
<dbReference type="SUPFAM" id="SSF52540">
    <property type="entry name" value="P-loop containing nucleoside triphosphate hydrolases"/>
    <property type="match status" value="1"/>
</dbReference>
<dbReference type="OrthoDB" id="9774907at2"/>
<dbReference type="CDD" id="cd01672">
    <property type="entry name" value="TMPK"/>
    <property type="match status" value="1"/>
</dbReference>
<dbReference type="GO" id="GO:0006233">
    <property type="term" value="P:dTDP biosynthetic process"/>
    <property type="evidence" value="ECO:0007669"/>
    <property type="project" value="InterPro"/>
</dbReference>
<dbReference type="GO" id="GO:0004798">
    <property type="term" value="F:dTMP kinase activity"/>
    <property type="evidence" value="ECO:0007669"/>
    <property type="project" value="UniProtKB-UniRule"/>
</dbReference>
<dbReference type="Pfam" id="PF02223">
    <property type="entry name" value="Thymidylate_kin"/>
    <property type="match status" value="1"/>
</dbReference>
<dbReference type="GO" id="GO:0005524">
    <property type="term" value="F:ATP binding"/>
    <property type="evidence" value="ECO:0007669"/>
    <property type="project" value="UniProtKB-UniRule"/>
</dbReference>
<dbReference type="GO" id="GO:0006227">
    <property type="term" value="P:dUDP biosynthetic process"/>
    <property type="evidence" value="ECO:0007669"/>
    <property type="project" value="TreeGrafter"/>
</dbReference>
<comment type="catalytic activity">
    <reaction evidence="9 11">
        <text>dTMP + ATP = dTDP + ADP</text>
        <dbReference type="Rhea" id="RHEA:13517"/>
        <dbReference type="ChEBI" id="CHEBI:30616"/>
        <dbReference type="ChEBI" id="CHEBI:58369"/>
        <dbReference type="ChEBI" id="CHEBI:63528"/>
        <dbReference type="ChEBI" id="CHEBI:456216"/>
        <dbReference type="EC" id="2.7.4.9"/>
    </reaction>
</comment>
<dbReference type="EMBL" id="NMVO01000005">
    <property type="protein sequence ID" value="OYO16133.1"/>
    <property type="molecule type" value="Genomic_DNA"/>
</dbReference>
<dbReference type="Proteomes" id="UP000215896">
    <property type="component" value="Unassembled WGS sequence"/>
</dbReference>
<dbReference type="GO" id="GO:0005829">
    <property type="term" value="C:cytosol"/>
    <property type="evidence" value="ECO:0007669"/>
    <property type="project" value="TreeGrafter"/>
</dbReference>
<dbReference type="HAMAP" id="MF_00165">
    <property type="entry name" value="Thymidylate_kinase"/>
    <property type="match status" value="1"/>
</dbReference>
<protein>
    <recommendedName>
        <fullName evidence="3 11">Thymidylate kinase</fullName>
        <ecNumber evidence="2 11">2.7.4.9</ecNumber>
    </recommendedName>
    <alternativeName>
        <fullName evidence="11">dTMP kinase</fullName>
    </alternativeName>
</protein>
<evidence type="ECO:0000313" key="14">
    <source>
        <dbReference type="Proteomes" id="UP000215896"/>
    </source>
</evidence>
<sequence>MFVVFEGGDGAGKSTQVRRLADWLAARGQRVLLTHEPGDTELGQQIRRIVLDPGTGEVDLRAEALLIAADKAQHLAQVVRPALADGTVVVCDRYIDSMIAYQGAGRGLGADQVAGLVDWATDGLRPDLTVLLDVDPDEAVHRKESKDRLEGLGVEFHARVRAAFLELAAADPDRYLVLPARRSRDEIAAAVAERVAGSLSVPRGTLGP</sequence>
<dbReference type="InterPro" id="IPR018094">
    <property type="entry name" value="Thymidylate_kinase"/>
</dbReference>
<keyword evidence="4 11" id="KW-0808">Transferase</keyword>
<organism evidence="13 14">
    <name type="scientific">Enemella evansiae</name>
    <dbReference type="NCBI Taxonomy" id="2016499"/>
    <lineage>
        <taxon>Bacteria</taxon>
        <taxon>Bacillati</taxon>
        <taxon>Actinomycetota</taxon>
        <taxon>Actinomycetes</taxon>
        <taxon>Propionibacteriales</taxon>
        <taxon>Propionibacteriaceae</taxon>
        <taxon>Enemella</taxon>
    </lineage>
</organism>
<evidence type="ECO:0000256" key="6">
    <source>
        <dbReference type="ARBA" id="ARBA00022741"/>
    </source>
</evidence>
<dbReference type="PANTHER" id="PTHR10344">
    <property type="entry name" value="THYMIDYLATE KINASE"/>
    <property type="match status" value="1"/>
</dbReference>
<keyword evidence="5 11" id="KW-0545">Nucleotide biosynthesis</keyword>
<proteinExistence type="inferred from homology"/>
<evidence type="ECO:0000256" key="3">
    <source>
        <dbReference type="ARBA" id="ARBA00017144"/>
    </source>
</evidence>
<feature type="binding site" evidence="11">
    <location>
        <begin position="7"/>
        <end position="14"/>
    </location>
    <ligand>
        <name>ATP</name>
        <dbReference type="ChEBI" id="CHEBI:30616"/>
    </ligand>
</feature>
<keyword evidence="7 11" id="KW-0418">Kinase</keyword>
<reference evidence="13 14" key="1">
    <citation type="submission" date="2017-07" db="EMBL/GenBank/DDBJ databases">
        <title>Draft whole genome sequences of clinical Proprionibacteriaceae strains.</title>
        <authorList>
            <person name="Bernier A.-M."/>
            <person name="Bernard K."/>
            <person name="Domingo M.-C."/>
        </authorList>
    </citation>
    <scope>NUCLEOTIDE SEQUENCE [LARGE SCALE GENOMIC DNA]</scope>
    <source>
        <strain evidence="13 14">NML 030167</strain>
    </source>
</reference>
<name>A0A255GP05_9ACTN</name>